<gene>
    <name evidence="8" type="ORF">FH607_012375</name>
</gene>
<feature type="transmembrane region" description="Helical" evidence="7">
    <location>
        <begin position="178"/>
        <end position="196"/>
    </location>
</feature>
<dbReference type="GO" id="GO:0022857">
    <property type="term" value="F:transmembrane transporter activity"/>
    <property type="evidence" value="ECO:0007669"/>
    <property type="project" value="InterPro"/>
</dbReference>
<comment type="subcellular location">
    <subcellularLocation>
        <location evidence="1">Cell membrane</location>
        <topology evidence="1">Multi-pass membrane protein</topology>
    </subcellularLocation>
</comment>
<dbReference type="AlphaFoldDB" id="A0A5N6AB73"/>
<feature type="transmembrane region" description="Helical" evidence="7">
    <location>
        <begin position="111"/>
        <end position="129"/>
    </location>
</feature>
<feature type="transmembrane region" description="Helical" evidence="7">
    <location>
        <begin position="26"/>
        <end position="47"/>
    </location>
</feature>
<feature type="transmembrane region" description="Helical" evidence="7">
    <location>
        <begin position="217"/>
        <end position="238"/>
    </location>
</feature>
<keyword evidence="5 7" id="KW-1133">Transmembrane helix</keyword>
<comment type="caution">
    <text evidence="8">The sequence shown here is derived from an EMBL/GenBank/DDBJ whole genome shotgun (WGS) entry which is preliminary data.</text>
</comment>
<feature type="transmembrane region" description="Helical" evidence="7">
    <location>
        <begin position="344"/>
        <end position="364"/>
    </location>
</feature>
<evidence type="ECO:0000256" key="1">
    <source>
        <dbReference type="ARBA" id="ARBA00004651"/>
    </source>
</evidence>
<evidence type="ECO:0000256" key="7">
    <source>
        <dbReference type="SAM" id="Phobius"/>
    </source>
</evidence>
<feature type="transmembrane region" description="Helical" evidence="7">
    <location>
        <begin position="305"/>
        <end position="323"/>
    </location>
</feature>
<feature type="transmembrane region" description="Helical" evidence="7">
    <location>
        <begin position="149"/>
        <end position="172"/>
    </location>
</feature>
<reference evidence="8" key="1">
    <citation type="submission" date="2019-10" db="EMBL/GenBank/DDBJ databases">
        <title>Nonomuraea sp. nov., isolated from Phyllanthus amarus.</title>
        <authorList>
            <person name="Klykleung N."/>
            <person name="Tanasupawat S."/>
        </authorList>
    </citation>
    <scope>NUCLEOTIDE SEQUENCE [LARGE SCALE GENOMIC DNA]</scope>
    <source>
        <strain evidence="8">3MP-10</strain>
    </source>
</reference>
<keyword evidence="2" id="KW-0813">Transport</keyword>
<dbReference type="Gene3D" id="1.20.1250.20">
    <property type="entry name" value="MFS general substrate transporter like domains"/>
    <property type="match status" value="1"/>
</dbReference>
<accession>A0A5N6AB73</accession>
<evidence type="ECO:0000256" key="2">
    <source>
        <dbReference type="ARBA" id="ARBA00022448"/>
    </source>
</evidence>
<evidence type="ECO:0000256" key="6">
    <source>
        <dbReference type="ARBA" id="ARBA00023136"/>
    </source>
</evidence>
<feature type="transmembrane region" description="Helical" evidence="7">
    <location>
        <begin position="370"/>
        <end position="391"/>
    </location>
</feature>
<keyword evidence="9" id="KW-1185">Reference proteome</keyword>
<name>A0A5N6AB73_9ACTN</name>
<evidence type="ECO:0000256" key="4">
    <source>
        <dbReference type="ARBA" id="ARBA00022692"/>
    </source>
</evidence>
<sequence>MNRRAAPAEGAPGPGPRGALSGAQRALLVGGFLVNTGTFAVYPYLAVLLRERLGVGMATVGVVLGLATLTQFASAPFTAAFAERVGLRRALVLATCLYALGAASYLAGVRVAALTVLALFLSCGAGALYSPAYRSYLVRTAGPEERPRLVSYGNAAGNLGIAAGPVVGALFLNAPNTLFTATTVLYAVLAGGHLLLRNEGQGGGADVEPFRRVLHGLAWVPFVVTVVTHYLYMQFYQYLSVFVTGRLPTAGYGVIMMGYSLGLAVLQPLLARWVGAVRHGVAMAVGFGCMAAGLAAIATGRPAGVAAGAAAMSVGTAVLFLKNDLEAIALSARSVTVTFGQQRLAVGLGALLSGVVGGAAYGFFERAGALPAFWLAGAAQCLVLPPLALLLGRRLAARAAAARAGDAGRQSAGFS</sequence>
<proteinExistence type="predicted"/>
<evidence type="ECO:0000313" key="8">
    <source>
        <dbReference type="EMBL" id="KAB8165901.1"/>
    </source>
</evidence>
<evidence type="ECO:0000256" key="5">
    <source>
        <dbReference type="ARBA" id="ARBA00022989"/>
    </source>
</evidence>
<organism evidence="8 9">
    <name type="scientific">Streptomyces mimosae</name>
    <dbReference type="NCBI Taxonomy" id="2586635"/>
    <lineage>
        <taxon>Bacteria</taxon>
        <taxon>Bacillati</taxon>
        <taxon>Actinomycetota</taxon>
        <taxon>Actinomycetes</taxon>
        <taxon>Kitasatosporales</taxon>
        <taxon>Streptomycetaceae</taxon>
        <taxon>Streptomyces</taxon>
    </lineage>
</organism>
<evidence type="ECO:0000313" key="9">
    <source>
        <dbReference type="Proteomes" id="UP000314251"/>
    </source>
</evidence>
<dbReference type="InterPro" id="IPR050171">
    <property type="entry name" value="MFS_Transporters"/>
</dbReference>
<dbReference type="GO" id="GO:0005886">
    <property type="term" value="C:plasma membrane"/>
    <property type="evidence" value="ECO:0007669"/>
    <property type="project" value="UniProtKB-SubCell"/>
</dbReference>
<keyword evidence="6 7" id="KW-0472">Membrane</keyword>
<feature type="transmembrane region" description="Helical" evidence="7">
    <location>
        <begin position="53"/>
        <end position="74"/>
    </location>
</feature>
<dbReference type="PANTHER" id="PTHR23517:SF2">
    <property type="entry name" value="MULTIDRUG RESISTANCE PROTEIN MDTH"/>
    <property type="match status" value="1"/>
</dbReference>
<feature type="transmembrane region" description="Helical" evidence="7">
    <location>
        <begin position="86"/>
        <end position="105"/>
    </location>
</feature>
<evidence type="ECO:0000256" key="3">
    <source>
        <dbReference type="ARBA" id="ARBA00022475"/>
    </source>
</evidence>
<dbReference type="Pfam" id="PF07690">
    <property type="entry name" value="MFS_1"/>
    <property type="match status" value="1"/>
</dbReference>
<keyword evidence="3" id="KW-1003">Cell membrane</keyword>
<feature type="transmembrane region" description="Helical" evidence="7">
    <location>
        <begin position="281"/>
        <end position="299"/>
    </location>
</feature>
<feature type="transmembrane region" description="Helical" evidence="7">
    <location>
        <begin position="250"/>
        <end position="269"/>
    </location>
</feature>
<dbReference type="Proteomes" id="UP000314251">
    <property type="component" value="Unassembled WGS sequence"/>
</dbReference>
<dbReference type="PANTHER" id="PTHR23517">
    <property type="entry name" value="RESISTANCE PROTEIN MDTM, PUTATIVE-RELATED-RELATED"/>
    <property type="match status" value="1"/>
</dbReference>
<dbReference type="OrthoDB" id="3356789at2"/>
<protein>
    <submittedName>
        <fullName evidence="8">MFS transporter</fullName>
    </submittedName>
</protein>
<dbReference type="SUPFAM" id="SSF103473">
    <property type="entry name" value="MFS general substrate transporter"/>
    <property type="match status" value="1"/>
</dbReference>
<dbReference type="InterPro" id="IPR036259">
    <property type="entry name" value="MFS_trans_sf"/>
</dbReference>
<dbReference type="InterPro" id="IPR011701">
    <property type="entry name" value="MFS"/>
</dbReference>
<dbReference type="EMBL" id="VDLY02000007">
    <property type="protein sequence ID" value="KAB8165901.1"/>
    <property type="molecule type" value="Genomic_DNA"/>
</dbReference>
<keyword evidence="4 7" id="KW-0812">Transmembrane</keyword>